<organism evidence="1">
    <name type="scientific">human gut metagenome</name>
    <dbReference type="NCBI Taxonomy" id="408170"/>
    <lineage>
        <taxon>unclassified sequences</taxon>
        <taxon>metagenomes</taxon>
        <taxon>organismal metagenomes</taxon>
    </lineage>
</organism>
<feature type="non-terminal residue" evidence="1">
    <location>
        <position position="52"/>
    </location>
</feature>
<accession>K1T248</accession>
<dbReference type="AlphaFoldDB" id="K1T248"/>
<proteinExistence type="predicted"/>
<dbReference type="EMBL" id="AJWY01008817">
    <property type="protein sequence ID" value="EKC60145.1"/>
    <property type="molecule type" value="Genomic_DNA"/>
</dbReference>
<name>K1T248_9ZZZZ</name>
<sequence length="52" mass="5672">MAVQKKFALGRGLDALISTEEVKTAGSSSINEIELSKISVNPNQPRREFDPV</sequence>
<protein>
    <submittedName>
        <fullName evidence="1">SpoOJ protein</fullName>
    </submittedName>
</protein>
<comment type="caution">
    <text evidence="1">The sequence shown here is derived from an EMBL/GenBank/DDBJ whole genome shotgun (WGS) entry which is preliminary data.</text>
</comment>
<evidence type="ECO:0000313" key="1">
    <source>
        <dbReference type="EMBL" id="EKC60145.1"/>
    </source>
</evidence>
<reference evidence="1" key="1">
    <citation type="journal article" date="2013" name="Environ. Microbiol.">
        <title>Microbiota from the distal guts of lean and obese adolescents exhibit partial functional redundancy besides clear differences in community structure.</title>
        <authorList>
            <person name="Ferrer M."/>
            <person name="Ruiz A."/>
            <person name="Lanza F."/>
            <person name="Haange S.B."/>
            <person name="Oberbach A."/>
            <person name="Till H."/>
            <person name="Bargiela R."/>
            <person name="Campoy C."/>
            <person name="Segura M.T."/>
            <person name="Richter M."/>
            <person name="von Bergen M."/>
            <person name="Seifert J."/>
            <person name="Suarez A."/>
        </authorList>
    </citation>
    <scope>NUCLEOTIDE SEQUENCE</scope>
</reference>
<gene>
    <name evidence="1" type="ORF">LEA_13017</name>
</gene>